<sequence length="628" mass="73919">MKKIDFYLVILAIILSLFLNKEVNKFVNLTIPSTKISLKILDTNKQGMVLLETDEKVKILDVKTDDNIEIIPKGKYGYSLNALWVKNNNKEIELEIKKLPNLKISFYNIATKKIEIASGKNKEVIDLEKNSEGDIVDYFPFANSKLFLIYTVGVYILLSILIYIGIMIIFVKKKITSKKIDFLNSYSPLKMFFIIYILISLYVSYKFIFNTLPKSIYINGEFFGDQEYYWKFGNYLFKGKYDEILKKGYTFRGYITFAIPAMAQMIGNYLRVNSHWLFTMINNFFIAILLAYIIPEIHNQLSDKKAKNYQILILFFIFSFFWKGVYYAVLFDIFGAVFLLWMILKILKQKNKKDIFLAGIFGGIATLCRGNYVLTVMILFLVKIVYELFKNKKISLMNIFLFWIGIILICLPQIKINYDLGHIGLFTFDKIGSYKPVPDEKVTVFLINESMRNFFLTYPMLIGDRTSQQILINFSQGARLTMNQIFSAFIYSPIETIIVIVKKIFLALDTRTNEPYPKELWELTFFSLINYFIISTSLFFLKDKIFTKKEKVLGILLFVSAILPQTIMTVEWRYYIVLYLMVYYIFTFKFVSLVEQKEKFRELKNEGYFKFISFTIIIFFMISSYYLR</sequence>
<proteinExistence type="predicted"/>
<dbReference type="EMBL" id="CP013121">
    <property type="protein sequence ID" value="ALM94715.1"/>
    <property type="molecule type" value="Genomic_DNA"/>
</dbReference>
<name>A0AAC8WGF5_FUSNP</name>
<feature type="transmembrane region" description="Helical" evidence="1">
    <location>
        <begin position="394"/>
        <end position="411"/>
    </location>
</feature>
<evidence type="ECO:0000313" key="3">
    <source>
        <dbReference type="Proteomes" id="UP000067061"/>
    </source>
</evidence>
<dbReference type="Proteomes" id="UP000067061">
    <property type="component" value="Chromosome"/>
</dbReference>
<feature type="transmembrane region" description="Helical" evidence="1">
    <location>
        <begin position="520"/>
        <end position="540"/>
    </location>
</feature>
<feature type="transmembrane region" description="Helical" evidence="1">
    <location>
        <begin position="576"/>
        <end position="595"/>
    </location>
</feature>
<gene>
    <name evidence="2" type="ORF">RO02_08805</name>
</gene>
<organism evidence="2 3">
    <name type="scientific">Fusobacterium nucleatum subsp. polymorphum</name>
    <name type="common">Fusobacterium polymorphum</name>
    <dbReference type="NCBI Taxonomy" id="76857"/>
    <lineage>
        <taxon>Bacteria</taxon>
        <taxon>Fusobacteriati</taxon>
        <taxon>Fusobacteriota</taxon>
        <taxon>Fusobacteriia</taxon>
        <taxon>Fusobacteriales</taxon>
        <taxon>Fusobacteriaceae</taxon>
        <taxon>Fusobacterium</taxon>
    </lineage>
</organism>
<reference evidence="2 3" key="1">
    <citation type="submission" date="2015-11" db="EMBL/GenBank/DDBJ databases">
        <authorList>
            <person name="Kook J.-K."/>
            <person name="Park S.-N."/>
            <person name="Lim Y.K."/>
            <person name="Jo E."/>
        </authorList>
    </citation>
    <scope>NUCLEOTIDE SEQUENCE [LARGE SCALE GENOMIC DNA]</scope>
    <source>
        <strain evidence="2 3">ChDC F306</strain>
    </source>
</reference>
<protein>
    <submittedName>
        <fullName evidence="2">Uncharacterized protein</fullName>
    </submittedName>
</protein>
<feature type="transmembrane region" description="Helical" evidence="1">
    <location>
        <begin position="488"/>
        <end position="508"/>
    </location>
</feature>
<evidence type="ECO:0000313" key="2">
    <source>
        <dbReference type="EMBL" id="ALM94715.1"/>
    </source>
</evidence>
<feature type="transmembrane region" description="Helical" evidence="1">
    <location>
        <begin position="356"/>
        <end position="382"/>
    </location>
</feature>
<keyword evidence="1" id="KW-0812">Transmembrane</keyword>
<dbReference type="AlphaFoldDB" id="A0AAC8WGF5"/>
<feature type="transmembrane region" description="Helical" evidence="1">
    <location>
        <begin position="191"/>
        <end position="209"/>
    </location>
</feature>
<dbReference type="RefSeq" id="WP_060496511.1">
    <property type="nucleotide sequence ID" value="NZ_CP013121.1"/>
</dbReference>
<feature type="transmembrane region" description="Helical" evidence="1">
    <location>
        <begin position="275"/>
        <end position="294"/>
    </location>
</feature>
<feature type="transmembrane region" description="Helical" evidence="1">
    <location>
        <begin position="147"/>
        <end position="171"/>
    </location>
</feature>
<accession>A0AAC8WGF5</accession>
<feature type="transmembrane region" description="Helical" evidence="1">
    <location>
        <begin position="328"/>
        <end position="344"/>
    </location>
</feature>
<feature type="transmembrane region" description="Helical" evidence="1">
    <location>
        <begin position="607"/>
        <end position="627"/>
    </location>
</feature>
<keyword evidence="1" id="KW-0472">Membrane</keyword>
<keyword evidence="1" id="KW-1133">Transmembrane helix</keyword>
<feature type="transmembrane region" description="Helical" evidence="1">
    <location>
        <begin position="552"/>
        <end position="570"/>
    </location>
</feature>
<evidence type="ECO:0000256" key="1">
    <source>
        <dbReference type="SAM" id="Phobius"/>
    </source>
</evidence>